<dbReference type="InterPro" id="IPR048554">
    <property type="entry name" value="DACNG"/>
</dbReference>
<dbReference type="Pfam" id="PF02457">
    <property type="entry name" value="DAC"/>
    <property type="match status" value="1"/>
</dbReference>
<evidence type="ECO:0000259" key="1">
    <source>
        <dbReference type="PROSITE" id="PS51794"/>
    </source>
</evidence>
<comment type="caution">
    <text evidence="2">The sequence shown here is derived from an EMBL/GenBank/DDBJ whole genome shotgun (WGS) entry which is preliminary data.</text>
</comment>
<dbReference type="AlphaFoldDB" id="A0A9X7CCD2"/>
<dbReference type="EMBL" id="NUIQ01000083">
    <property type="protein sequence ID" value="PGO77913.1"/>
    <property type="molecule type" value="Genomic_DNA"/>
</dbReference>
<proteinExistence type="predicted"/>
<dbReference type="InterPro" id="IPR003390">
    <property type="entry name" value="DNA_integrity_scan_DisA_N"/>
</dbReference>
<dbReference type="InterPro" id="IPR036888">
    <property type="entry name" value="DNA_integrity_DisA_N_sf"/>
</dbReference>
<dbReference type="PROSITE" id="PS51794">
    <property type="entry name" value="DAC"/>
    <property type="match status" value="1"/>
</dbReference>
<dbReference type="SUPFAM" id="SSF143597">
    <property type="entry name" value="YojJ-like"/>
    <property type="match status" value="1"/>
</dbReference>
<sequence length="587" mass="67945">MNTIELFMWGYQEYYQISVHNTAKRLFREINDRLFNQVFVLGILAEHKEQRYPICLQPEPKYCGYAPDFFKDINNVAEEMLKKHPRKDVMHSDFNMQKQHEVQLRMDSLRLAIEETLNNCEGNSSKISFCSVPSLIEGYYVFTILQLNRNIYETFYKLSKEYDSSKRPIQRNLIDSITNEFLNLCTLSLFKPDKAISYIDRDENEVLRAAGRKLMDTVESGSKGFGGLHQLYDVCHNISSMKYEGEEGKGKIVICKKNHPAVNMLITLKNPVHLRDKRATRKLLEISTENKHLISDGEFVFGLGTIIESGDLQCDLFVIHFTKHFNFEVYYKENVLMQVSYGIPNLPKPKVNKEKFIDAVERFFSGISNQSIENLWSLIAKATHQKHGTMIVISEKAEDEANRLSKQSTLISPQQIDANLISVITSIDGAVLIDKDSICYGIGIILDGIASENGDPSRGARYNSAIRYLDYIEQKFEHKTLIIIVSEDGFVDIVPDLMPRIDRGLLPNLINELEKLGRINEENRDNNFRRDFHQIMDVFIRNEFYLSPEQCNEINRLKKKIQDTLDGVQIIFKELEPNDKMNDSYFF</sequence>
<dbReference type="InterPro" id="IPR048555">
    <property type="entry name" value="DACNH"/>
</dbReference>
<dbReference type="Gene3D" id="3.40.1700.10">
    <property type="entry name" value="DNA integrity scanning protein, DisA, N-terminal domain"/>
    <property type="match status" value="1"/>
</dbReference>
<dbReference type="Pfam" id="PF21752">
    <property type="entry name" value="DACNG"/>
    <property type="match status" value="1"/>
</dbReference>
<reference evidence="2 3" key="1">
    <citation type="submission" date="2017-09" db="EMBL/GenBank/DDBJ databases">
        <title>Large-scale bioinformatics analysis of Bacillus genomes uncovers conserved roles of natural products in bacterial physiology.</title>
        <authorList>
            <consortium name="Agbiome Team Llc"/>
            <person name="Bleich R.M."/>
            <person name="Grubbs K.J."/>
            <person name="Santa Maria K.C."/>
            <person name="Allen S.E."/>
            <person name="Farag S."/>
            <person name="Shank E.A."/>
            <person name="Bowers A."/>
        </authorList>
    </citation>
    <scope>NUCLEOTIDE SEQUENCE [LARGE SCALE GENOMIC DNA]</scope>
    <source>
        <strain evidence="2 3">AFS049141</strain>
    </source>
</reference>
<gene>
    <name evidence="2" type="ORF">CN980_10490</name>
</gene>
<evidence type="ECO:0000313" key="3">
    <source>
        <dbReference type="Proteomes" id="UP000223834"/>
    </source>
</evidence>
<accession>A0A9X7CCD2</accession>
<protein>
    <recommendedName>
        <fullName evidence="1">DAC domain-containing protein</fullName>
    </recommendedName>
</protein>
<name>A0A9X7CCD2_BACCE</name>
<dbReference type="Pfam" id="PF21750">
    <property type="entry name" value="DACNH"/>
    <property type="match status" value="1"/>
</dbReference>
<dbReference type="Proteomes" id="UP000223834">
    <property type="component" value="Unassembled WGS sequence"/>
</dbReference>
<feature type="domain" description="DAC" evidence="1">
    <location>
        <begin position="353"/>
        <end position="507"/>
    </location>
</feature>
<organism evidence="2 3">
    <name type="scientific">Bacillus cereus</name>
    <dbReference type="NCBI Taxonomy" id="1396"/>
    <lineage>
        <taxon>Bacteria</taxon>
        <taxon>Bacillati</taxon>
        <taxon>Bacillota</taxon>
        <taxon>Bacilli</taxon>
        <taxon>Bacillales</taxon>
        <taxon>Bacillaceae</taxon>
        <taxon>Bacillus</taxon>
        <taxon>Bacillus cereus group</taxon>
    </lineage>
</organism>
<dbReference type="RefSeq" id="WP_098770996.1">
    <property type="nucleotide sequence ID" value="NZ_NUIQ01000083.1"/>
</dbReference>
<evidence type="ECO:0000313" key="2">
    <source>
        <dbReference type="EMBL" id="PGO77913.1"/>
    </source>
</evidence>